<dbReference type="OrthoDB" id="439470at2"/>
<accession>A0A0F5YFW6</accession>
<sequence>MLGEVTPLDASSTFVFPQETGYDSFSYTFEEGGTFTIGVGVVDVGDALGNTGLLVDNFSLSGGPVIPGTYTVQLNAEENVEGIDFGNQEEDSPPPSETIFGTPDDDELNIFDDEAIAFAGDGDDLVDTSGSSGNSRSYGGPGDDILIGGSDDRLFGGSGDDRLFATDGGTLMSGDGGADQFWVATAFIPSSQNIVADFESGIDVIGIGGLDVTFSELSITQVGDDAVVSVSGGDLATLLGVEANVLSGDDFLLV</sequence>
<comment type="caution">
    <text evidence="2">The sequence shown here is derived from an EMBL/GenBank/DDBJ whole genome shotgun (WGS) entry which is preliminary data.</text>
</comment>
<dbReference type="SUPFAM" id="SSF51120">
    <property type="entry name" value="beta-Roll"/>
    <property type="match status" value="1"/>
</dbReference>
<dbReference type="Gene3D" id="2.150.10.10">
    <property type="entry name" value="Serralysin-like metalloprotease, C-terminal"/>
    <property type="match status" value="1"/>
</dbReference>
<reference evidence="2 3" key="1">
    <citation type="submission" date="2015-06" db="EMBL/GenBank/DDBJ databases">
        <title>Draft genome assembly of filamentous brackish cyanobacterium Limnoraphis robusta strain CS-951.</title>
        <authorList>
            <person name="Willis A."/>
            <person name="Parks M."/>
            <person name="Burford M.A."/>
        </authorList>
    </citation>
    <scope>NUCLEOTIDE SEQUENCE [LARGE SCALE GENOMIC DNA]</scope>
    <source>
        <strain evidence="2 3">CS-951</strain>
    </source>
</reference>
<dbReference type="InterPro" id="IPR001343">
    <property type="entry name" value="Hemolysn_Ca-bd"/>
</dbReference>
<proteinExistence type="predicted"/>
<protein>
    <recommendedName>
        <fullName evidence="4">Calcium-binding protein</fullName>
    </recommendedName>
</protein>
<dbReference type="Proteomes" id="UP000033607">
    <property type="component" value="Unassembled WGS sequence"/>
</dbReference>
<dbReference type="GO" id="GO:0005509">
    <property type="term" value="F:calcium ion binding"/>
    <property type="evidence" value="ECO:0007669"/>
    <property type="project" value="InterPro"/>
</dbReference>
<dbReference type="EMBL" id="LATL02000339">
    <property type="protein sequence ID" value="KKD37648.1"/>
    <property type="molecule type" value="Genomic_DNA"/>
</dbReference>
<evidence type="ECO:0000313" key="2">
    <source>
        <dbReference type="EMBL" id="KKD37648.1"/>
    </source>
</evidence>
<evidence type="ECO:0008006" key="4">
    <source>
        <dbReference type="Google" id="ProtNLM"/>
    </source>
</evidence>
<evidence type="ECO:0000313" key="3">
    <source>
        <dbReference type="Proteomes" id="UP000033607"/>
    </source>
</evidence>
<feature type="region of interest" description="Disordered" evidence="1">
    <location>
        <begin position="120"/>
        <end position="143"/>
    </location>
</feature>
<evidence type="ECO:0000256" key="1">
    <source>
        <dbReference type="SAM" id="MobiDB-lite"/>
    </source>
</evidence>
<dbReference type="PATRIC" id="fig|1637645.4.peg.6662"/>
<feature type="region of interest" description="Disordered" evidence="1">
    <location>
        <begin position="84"/>
        <end position="104"/>
    </location>
</feature>
<dbReference type="InterPro" id="IPR011049">
    <property type="entry name" value="Serralysin-like_metalloprot_C"/>
</dbReference>
<gene>
    <name evidence="2" type="ORF">WN50_13145</name>
</gene>
<dbReference type="AlphaFoldDB" id="A0A0F5YFW6"/>
<organism evidence="2 3">
    <name type="scientific">Limnoraphis robusta CS-951</name>
    <dbReference type="NCBI Taxonomy" id="1637645"/>
    <lineage>
        <taxon>Bacteria</taxon>
        <taxon>Bacillati</taxon>
        <taxon>Cyanobacteriota</taxon>
        <taxon>Cyanophyceae</taxon>
        <taxon>Oscillatoriophycideae</taxon>
        <taxon>Oscillatoriales</taxon>
        <taxon>Sirenicapillariaceae</taxon>
        <taxon>Limnoraphis</taxon>
    </lineage>
</organism>
<dbReference type="RefSeq" id="WP_046279001.1">
    <property type="nucleotide sequence ID" value="NZ_LATL02000339.1"/>
</dbReference>
<name>A0A0F5YFW6_9CYAN</name>
<dbReference type="Pfam" id="PF00353">
    <property type="entry name" value="HemolysinCabind"/>
    <property type="match status" value="1"/>
</dbReference>
<feature type="compositionally biased region" description="Low complexity" evidence="1">
    <location>
        <begin position="129"/>
        <end position="138"/>
    </location>
</feature>
<dbReference type="PRINTS" id="PR00313">
    <property type="entry name" value="CABNDNGRPT"/>
</dbReference>